<feature type="compositionally biased region" description="Low complexity" evidence="1">
    <location>
        <begin position="250"/>
        <end position="276"/>
    </location>
</feature>
<feature type="region of interest" description="Disordered" evidence="1">
    <location>
        <begin position="127"/>
        <end position="186"/>
    </location>
</feature>
<dbReference type="OMA" id="NHMYPVR"/>
<dbReference type="RefSeq" id="XP_006788931.1">
    <property type="nucleotide sequence ID" value="XM_006788868.2"/>
</dbReference>
<keyword evidence="2" id="KW-0812">Transmembrane</keyword>
<evidence type="ECO:0000256" key="3">
    <source>
        <dbReference type="SAM" id="SignalP"/>
    </source>
</evidence>
<feature type="transmembrane region" description="Helical" evidence="2">
    <location>
        <begin position="333"/>
        <end position="355"/>
    </location>
</feature>
<organism evidence="4 5">
    <name type="scientific">Neolamprologus brichardi</name>
    <name type="common">Fairy cichlid</name>
    <name type="synonym">Lamprologus brichardi</name>
    <dbReference type="NCBI Taxonomy" id="32507"/>
    <lineage>
        <taxon>Eukaryota</taxon>
        <taxon>Metazoa</taxon>
        <taxon>Chordata</taxon>
        <taxon>Craniata</taxon>
        <taxon>Vertebrata</taxon>
        <taxon>Euteleostomi</taxon>
        <taxon>Actinopterygii</taxon>
        <taxon>Neopterygii</taxon>
        <taxon>Teleostei</taxon>
        <taxon>Neoteleostei</taxon>
        <taxon>Acanthomorphata</taxon>
        <taxon>Ovalentaria</taxon>
        <taxon>Cichlomorphae</taxon>
        <taxon>Cichliformes</taxon>
        <taxon>Cichlidae</taxon>
        <taxon>African cichlids</taxon>
        <taxon>Pseudocrenilabrinae</taxon>
        <taxon>Lamprologini</taxon>
        <taxon>Neolamprologus</taxon>
    </lineage>
</organism>
<dbReference type="PANTHER" id="PTHR17384">
    <property type="entry name" value="P-SELECTIN GLYCOPROTEIN LIGAND-1"/>
    <property type="match status" value="1"/>
</dbReference>
<reference evidence="4" key="1">
    <citation type="submission" date="2025-08" db="UniProtKB">
        <authorList>
            <consortium name="Ensembl"/>
        </authorList>
    </citation>
    <scope>IDENTIFICATION</scope>
</reference>
<keyword evidence="3" id="KW-0732">Signal</keyword>
<reference evidence="4" key="2">
    <citation type="submission" date="2025-09" db="UniProtKB">
        <authorList>
            <consortium name="Ensembl"/>
        </authorList>
    </citation>
    <scope>IDENTIFICATION</scope>
</reference>
<dbReference type="Proteomes" id="UP000261580">
    <property type="component" value="Unassembled WGS sequence"/>
</dbReference>
<feature type="signal peptide" evidence="3">
    <location>
        <begin position="1"/>
        <end position="28"/>
    </location>
</feature>
<feature type="compositionally biased region" description="Polar residues" evidence="1">
    <location>
        <begin position="174"/>
        <end position="186"/>
    </location>
</feature>
<protein>
    <submittedName>
        <fullName evidence="4">Mucin-5AC-like</fullName>
    </submittedName>
</protein>
<dbReference type="STRING" id="32507.ENSNBRP00000004014"/>
<evidence type="ECO:0000313" key="5">
    <source>
        <dbReference type="Proteomes" id="UP000261580"/>
    </source>
</evidence>
<evidence type="ECO:0000313" key="4">
    <source>
        <dbReference type="Ensembl" id="ENSNBRP00000004014.1"/>
    </source>
</evidence>
<accession>A0A3Q4M7R0</accession>
<feature type="compositionally biased region" description="Polar residues" evidence="1">
    <location>
        <begin position="220"/>
        <end position="249"/>
    </location>
</feature>
<dbReference type="Bgee" id="ENSNBRG00000003208">
    <property type="expression patterns" value="Expressed in mesonephros and 1 other cell type or tissue"/>
</dbReference>
<keyword evidence="2" id="KW-1133">Transmembrane helix</keyword>
<dbReference type="OrthoDB" id="8927116at2759"/>
<name>A0A3Q4M7R0_NEOBR</name>
<feature type="compositionally biased region" description="Low complexity" evidence="1">
    <location>
        <begin position="159"/>
        <end position="173"/>
    </location>
</feature>
<dbReference type="PANTHER" id="PTHR17384:SF7">
    <property type="entry name" value="P-SELECTIN GLYCOPROTEIN LIGAND 1"/>
    <property type="match status" value="1"/>
</dbReference>
<keyword evidence="5" id="KW-1185">Reference proteome</keyword>
<dbReference type="Pfam" id="PF05399">
    <property type="entry name" value="EVI2A"/>
    <property type="match status" value="1"/>
</dbReference>
<proteinExistence type="predicted"/>
<dbReference type="GO" id="GO:0005886">
    <property type="term" value="C:plasma membrane"/>
    <property type="evidence" value="ECO:0007669"/>
    <property type="project" value="TreeGrafter"/>
</dbReference>
<dbReference type="GO" id="GO:0050901">
    <property type="term" value="P:leukocyte tethering or rolling"/>
    <property type="evidence" value="ECO:0007669"/>
    <property type="project" value="TreeGrafter"/>
</dbReference>
<evidence type="ECO:0000256" key="1">
    <source>
        <dbReference type="SAM" id="MobiDB-lite"/>
    </source>
</evidence>
<dbReference type="GeneTree" id="ENSGT00940000170719"/>
<dbReference type="GeneID" id="102785290"/>
<sequence>MTLLAMKTFPAFLWGIFIVAASTPETSGSTYTVEPNKTSAQLTTALAFHNKTDSHPAVWATTHRPAATTVSAAAQSTVVTTVETSAAAISNKTKSSSDSVVTLIPTSPAAAVTSSSAPQLLHTSTALIETQPSHQVTMKETTTHAEDGSHPQSTTVPDTTAPATFSSTAAVSSPQPTSITESEMTSVLSSTFSSEKSTAAPGTQNLSSLSVSTASPLTAESISETTRVPQVSTSLPPTTAKTLKTSPEISSATQSVSASSSSISTQSNATSTSTESPNSTIAIIPFPRRPTVLPHPITKSAPATKSPHGEISKSTPSTEVQPCLTQNVVKQCLIVITCLALGCTIFIFTTIVLCAKLSSRKRKRKPQKETEMMCISALLPERSYNYTRQHNPVPNGVLVMPRAEDSDDEVGDNLTLSSFLPENDRYV</sequence>
<dbReference type="AlphaFoldDB" id="A0A3Q4M7R0"/>
<keyword evidence="2" id="KW-0472">Membrane</keyword>
<dbReference type="CTD" id="6404"/>
<feature type="compositionally biased region" description="Polar residues" evidence="1">
    <location>
        <begin position="127"/>
        <end position="140"/>
    </location>
</feature>
<dbReference type="InterPro" id="IPR026195">
    <property type="entry name" value="PSGL-1"/>
</dbReference>
<dbReference type="Ensembl" id="ENSNBRT00000004147.1">
    <property type="protein sequence ID" value="ENSNBRP00000004014.1"/>
    <property type="gene ID" value="ENSNBRG00000003208.1"/>
</dbReference>
<dbReference type="InterPro" id="IPR008608">
    <property type="entry name" value="Ectropic_vir_integratn_site_2A"/>
</dbReference>
<feature type="region of interest" description="Disordered" evidence="1">
    <location>
        <begin position="220"/>
        <end position="319"/>
    </location>
</feature>
<feature type="chain" id="PRO_5018594075" evidence="3">
    <location>
        <begin position="29"/>
        <end position="427"/>
    </location>
</feature>
<evidence type="ECO:0000256" key="2">
    <source>
        <dbReference type="SAM" id="Phobius"/>
    </source>
</evidence>